<accession>A0A8J7E3Q2</accession>
<feature type="region of interest" description="Disordered" evidence="1">
    <location>
        <begin position="51"/>
        <end position="83"/>
    </location>
</feature>
<dbReference type="InterPro" id="IPR002145">
    <property type="entry name" value="CopG"/>
</dbReference>
<feature type="compositionally biased region" description="Basic and acidic residues" evidence="1">
    <location>
        <begin position="74"/>
        <end position="83"/>
    </location>
</feature>
<comment type="caution">
    <text evidence="3">The sequence shown here is derived from an EMBL/GenBank/DDBJ whole genome shotgun (WGS) entry which is preliminary data.</text>
</comment>
<dbReference type="Pfam" id="PF01402">
    <property type="entry name" value="RHH_1"/>
    <property type="match status" value="1"/>
</dbReference>
<organism evidence="3 4">
    <name type="scientific">Lusitaniella coriacea LEGE 07157</name>
    <dbReference type="NCBI Taxonomy" id="945747"/>
    <lineage>
        <taxon>Bacteria</taxon>
        <taxon>Bacillati</taxon>
        <taxon>Cyanobacteriota</taxon>
        <taxon>Cyanophyceae</taxon>
        <taxon>Spirulinales</taxon>
        <taxon>Lusitaniellaceae</taxon>
        <taxon>Lusitaniella</taxon>
    </lineage>
</organism>
<keyword evidence="4" id="KW-1185">Reference proteome</keyword>
<name>A0A8J7E3Q2_9CYAN</name>
<proteinExistence type="predicted"/>
<gene>
    <name evidence="3" type="ORF">IQ249_25045</name>
</gene>
<sequence length="159" mass="19078">MCSEKKKRLNLRLTEYDYELIEKEAKRRKVSKSDLFRSIIARFPTKEVIKDENEQLTDTTKEPPSVFQTPSPISEERRQRHRERMERFKKRRYSFDYRYLSGIPKQIKSVMREHGVEQETVRVKLGFTPNEWNAHWSTDFNETTYSEILAIVSAIQDSI</sequence>
<dbReference type="CDD" id="cd21631">
    <property type="entry name" value="RHH_CopG_NikR-like"/>
    <property type="match status" value="1"/>
</dbReference>
<evidence type="ECO:0000313" key="3">
    <source>
        <dbReference type="EMBL" id="MBE9119127.1"/>
    </source>
</evidence>
<evidence type="ECO:0000259" key="2">
    <source>
        <dbReference type="Pfam" id="PF01402"/>
    </source>
</evidence>
<reference evidence="3" key="1">
    <citation type="submission" date="2020-10" db="EMBL/GenBank/DDBJ databases">
        <authorList>
            <person name="Castelo-Branco R."/>
            <person name="Eusebio N."/>
            <person name="Adriana R."/>
            <person name="Vieira A."/>
            <person name="Brugerolle De Fraissinette N."/>
            <person name="Rezende De Castro R."/>
            <person name="Schneider M.P."/>
            <person name="Vasconcelos V."/>
            <person name="Leao P.N."/>
        </authorList>
    </citation>
    <scope>NUCLEOTIDE SEQUENCE</scope>
    <source>
        <strain evidence="3">LEGE 07157</strain>
    </source>
</reference>
<evidence type="ECO:0000256" key="1">
    <source>
        <dbReference type="SAM" id="MobiDB-lite"/>
    </source>
</evidence>
<protein>
    <submittedName>
        <fullName evidence="3">Ribbon-helix-helix protein, CopG family</fullName>
    </submittedName>
</protein>
<dbReference type="AlphaFoldDB" id="A0A8J7E3Q2"/>
<dbReference type="GO" id="GO:0006355">
    <property type="term" value="P:regulation of DNA-templated transcription"/>
    <property type="evidence" value="ECO:0007669"/>
    <property type="project" value="InterPro"/>
</dbReference>
<dbReference type="RefSeq" id="WP_194032220.1">
    <property type="nucleotide sequence ID" value="NZ_JADEWZ010000082.1"/>
</dbReference>
<evidence type="ECO:0000313" key="4">
    <source>
        <dbReference type="Proteomes" id="UP000654482"/>
    </source>
</evidence>
<feature type="domain" description="Ribbon-helix-helix protein CopG" evidence="2">
    <location>
        <begin position="7"/>
        <end position="42"/>
    </location>
</feature>
<dbReference type="EMBL" id="JADEWZ010000082">
    <property type="protein sequence ID" value="MBE9119127.1"/>
    <property type="molecule type" value="Genomic_DNA"/>
</dbReference>
<dbReference type="Proteomes" id="UP000654482">
    <property type="component" value="Unassembled WGS sequence"/>
</dbReference>